<keyword evidence="2" id="KW-1185">Reference proteome</keyword>
<name>A0A563W0D1_9CYAN</name>
<organism evidence="1 2">
    <name type="scientific">Hyella patelloides LEGE 07179</name>
    <dbReference type="NCBI Taxonomy" id="945734"/>
    <lineage>
        <taxon>Bacteria</taxon>
        <taxon>Bacillati</taxon>
        <taxon>Cyanobacteriota</taxon>
        <taxon>Cyanophyceae</taxon>
        <taxon>Pleurocapsales</taxon>
        <taxon>Hyellaceae</taxon>
        <taxon>Hyella</taxon>
    </lineage>
</organism>
<proteinExistence type="predicted"/>
<evidence type="ECO:0000313" key="1">
    <source>
        <dbReference type="EMBL" id="VEP17136.1"/>
    </source>
</evidence>
<dbReference type="Proteomes" id="UP000320055">
    <property type="component" value="Unassembled WGS sequence"/>
</dbReference>
<sequence>MAQGIYVKHSKIAETQVYQEKYQIEVKALLYIRLRLFLFPKCLSTVS</sequence>
<protein>
    <submittedName>
        <fullName evidence="1">Uncharacterized protein</fullName>
    </submittedName>
</protein>
<dbReference type="EMBL" id="CAACVJ010000508">
    <property type="protein sequence ID" value="VEP17136.1"/>
    <property type="molecule type" value="Genomic_DNA"/>
</dbReference>
<accession>A0A563W0D1</accession>
<reference evidence="1 2" key="1">
    <citation type="submission" date="2019-01" db="EMBL/GenBank/DDBJ databases">
        <authorList>
            <person name="Brito A."/>
        </authorList>
    </citation>
    <scope>NUCLEOTIDE SEQUENCE [LARGE SCALE GENOMIC DNA]</scope>
    <source>
        <strain evidence="1">1</strain>
    </source>
</reference>
<evidence type="ECO:0000313" key="2">
    <source>
        <dbReference type="Proteomes" id="UP000320055"/>
    </source>
</evidence>
<dbReference type="AlphaFoldDB" id="A0A563W0D1"/>
<gene>
    <name evidence="1" type="ORF">H1P_5560001</name>
</gene>